<organism evidence="1 2">
    <name type="scientific">Cucumis melo var. makuwa</name>
    <name type="common">Oriental melon</name>
    <dbReference type="NCBI Taxonomy" id="1194695"/>
    <lineage>
        <taxon>Eukaryota</taxon>
        <taxon>Viridiplantae</taxon>
        <taxon>Streptophyta</taxon>
        <taxon>Embryophyta</taxon>
        <taxon>Tracheophyta</taxon>
        <taxon>Spermatophyta</taxon>
        <taxon>Magnoliopsida</taxon>
        <taxon>eudicotyledons</taxon>
        <taxon>Gunneridae</taxon>
        <taxon>Pentapetalae</taxon>
        <taxon>rosids</taxon>
        <taxon>fabids</taxon>
        <taxon>Cucurbitales</taxon>
        <taxon>Cucurbitaceae</taxon>
        <taxon>Benincaseae</taxon>
        <taxon>Cucumis</taxon>
    </lineage>
</organism>
<accession>A0A5D3BM53</accession>
<reference evidence="1 2" key="1">
    <citation type="submission" date="2019-08" db="EMBL/GenBank/DDBJ databases">
        <title>Draft genome sequences of two oriental melons (Cucumis melo L. var makuwa).</title>
        <authorList>
            <person name="Kwon S.-Y."/>
        </authorList>
    </citation>
    <scope>NUCLEOTIDE SEQUENCE [LARGE SCALE GENOMIC DNA]</scope>
    <source>
        <strain evidence="2">cv. Chang Bougi</strain>
        <tissue evidence="1">Leaf</tissue>
    </source>
</reference>
<gene>
    <name evidence="1" type="ORF">E5676_scaffold1112G00170</name>
</gene>
<sequence length="181" mass="20776">MGRRNGDPCSRCTMLSFPNGFNRRDVMFFEFVEDLNNNAGGSSSVGENSDDSNAPGAKKSISPHSVWFSQMIDVCVRKTFLVRCLRWADIGREYIEVIKGDLQRFFLLNFNDQAINRFIKHQMLSTFKEFKGDCHRHFKKYSNFEEAHANPPHIFVGQSNIGTPIPAYPRGFLAILWGRDM</sequence>
<proteinExistence type="predicted"/>
<dbReference type="EMBL" id="SSTD01016830">
    <property type="protein sequence ID" value="TYK00354.1"/>
    <property type="molecule type" value="Genomic_DNA"/>
</dbReference>
<evidence type="ECO:0000313" key="1">
    <source>
        <dbReference type="EMBL" id="TYK00354.1"/>
    </source>
</evidence>
<dbReference type="Proteomes" id="UP000321947">
    <property type="component" value="Unassembled WGS sequence"/>
</dbReference>
<protein>
    <submittedName>
        <fullName evidence="1">CACTA en-spm transposon protein</fullName>
    </submittedName>
</protein>
<evidence type="ECO:0000313" key="2">
    <source>
        <dbReference type="Proteomes" id="UP000321947"/>
    </source>
</evidence>
<comment type="caution">
    <text evidence="1">The sequence shown here is derived from an EMBL/GenBank/DDBJ whole genome shotgun (WGS) entry which is preliminary data.</text>
</comment>
<name>A0A5D3BM53_CUCMM</name>
<dbReference type="AlphaFoldDB" id="A0A5D3BM53"/>